<organism evidence="1 2">
    <name type="scientific">Allacma fusca</name>
    <dbReference type="NCBI Taxonomy" id="39272"/>
    <lineage>
        <taxon>Eukaryota</taxon>
        <taxon>Metazoa</taxon>
        <taxon>Ecdysozoa</taxon>
        <taxon>Arthropoda</taxon>
        <taxon>Hexapoda</taxon>
        <taxon>Collembola</taxon>
        <taxon>Symphypleona</taxon>
        <taxon>Sminthuridae</taxon>
        <taxon>Allacma</taxon>
    </lineage>
</organism>
<evidence type="ECO:0000313" key="1">
    <source>
        <dbReference type="EMBL" id="CAG7786700.1"/>
    </source>
</evidence>
<dbReference type="CDD" id="cd00303">
    <property type="entry name" value="retropepsin_like"/>
    <property type="match status" value="1"/>
</dbReference>
<gene>
    <name evidence="1" type="ORF">AFUS01_LOCUS25256</name>
</gene>
<comment type="caution">
    <text evidence="1">The sequence shown here is derived from an EMBL/GenBank/DDBJ whole genome shotgun (WGS) entry which is preliminary data.</text>
</comment>
<dbReference type="Proteomes" id="UP000708208">
    <property type="component" value="Unassembled WGS sequence"/>
</dbReference>
<sequence length="385" mass="44672">MFKFLQFHENTNIAKEEEEYLLVGDSLTAKRANELLEEKTFDIPFGTDHALVHLGLQESIFKKFDSSMFQNELNKLVSKLRDYYQIPNIVLALIPPINFPTPTKDYWDVLEEINKTIYFTTRNQEKCLFWNAFSPFVKRNELVPSENKWFKYVAEGKILYEPKGELYDIGKSSSKLPGYAKWKYYELSKLHYEMCSFFKKYCKVNLFPKRDKESKERDNLLDGTYGKSDQPVSFNLNDSIIDVLNPIEIEYKNKDVSPKITVQFGKIDVDALLDNGCSHVLMNENVFERIVAEYPELRKSEVRAEGMGQKFSLAATKSHPKINKMAYVPMSFPCQKPQKGVYNIQVFVVKDLNTPLIIGRNLMSEFEMVIHTAGNYVEVTDPNVT</sequence>
<proteinExistence type="predicted"/>
<dbReference type="AlphaFoldDB" id="A0A8J2PGY4"/>
<dbReference type="OrthoDB" id="8252846at2759"/>
<keyword evidence="2" id="KW-1185">Reference proteome</keyword>
<dbReference type="EMBL" id="CAJVCH010323345">
    <property type="protein sequence ID" value="CAG7786700.1"/>
    <property type="molecule type" value="Genomic_DNA"/>
</dbReference>
<evidence type="ECO:0000313" key="2">
    <source>
        <dbReference type="Proteomes" id="UP000708208"/>
    </source>
</evidence>
<accession>A0A8J2PGY4</accession>
<protein>
    <submittedName>
        <fullName evidence="1">Uncharacterized protein</fullName>
    </submittedName>
</protein>
<reference evidence="1" key="1">
    <citation type="submission" date="2021-06" db="EMBL/GenBank/DDBJ databases">
        <authorList>
            <person name="Hodson N. C."/>
            <person name="Mongue J. A."/>
            <person name="Jaron S. K."/>
        </authorList>
    </citation>
    <scope>NUCLEOTIDE SEQUENCE</scope>
</reference>
<feature type="non-terminal residue" evidence="1">
    <location>
        <position position="385"/>
    </location>
</feature>
<name>A0A8J2PGY4_9HEXA</name>